<dbReference type="Gene3D" id="1.10.10.10">
    <property type="entry name" value="Winged helix-like DNA-binding domain superfamily/Winged helix DNA-binding domain"/>
    <property type="match status" value="1"/>
</dbReference>
<dbReference type="Pfam" id="PF00931">
    <property type="entry name" value="NB-ARC"/>
    <property type="match status" value="1"/>
</dbReference>
<keyword evidence="3" id="KW-0611">Plant defense</keyword>
<comment type="caution">
    <text evidence="9">The sequence shown here is derived from an EMBL/GenBank/DDBJ whole genome shotgun (WGS) entry which is preliminary data.</text>
</comment>
<dbReference type="Gene3D" id="1.20.5.4130">
    <property type="match status" value="1"/>
</dbReference>
<dbReference type="Gene3D" id="3.80.10.10">
    <property type="entry name" value="Ribonuclease Inhibitor"/>
    <property type="match status" value="1"/>
</dbReference>
<dbReference type="Gramene" id="rna23981">
    <property type="protein sequence ID" value="RHN61508.1"/>
    <property type="gene ID" value="gene23981"/>
</dbReference>
<dbReference type="Proteomes" id="UP000265566">
    <property type="component" value="Chromosome 4"/>
</dbReference>
<evidence type="ECO:0000256" key="4">
    <source>
        <dbReference type="SAM" id="MobiDB-lite"/>
    </source>
</evidence>
<feature type="domain" description="NB-ARC" evidence="5">
    <location>
        <begin position="211"/>
        <end position="405"/>
    </location>
</feature>
<keyword evidence="2" id="KW-0547">Nucleotide-binding</keyword>
<dbReference type="InterPro" id="IPR042197">
    <property type="entry name" value="Apaf_helical"/>
</dbReference>
<reference evidence="9" key="1">
    <citation type="journal article" date="2018" name="Nat. Plants">
        <title>Whole-genome landscape of Medicago truncatula symbiotic genes.</title>
        <authorList>
            <person name="Pecrix Y."/>
            <person name="Gamas P."/>
            <person name="Carrere S."/>
        </authorList>
    </citation>
    <scope>NUCLEOTIDE SEQUENCE</scope>
    <source>
        <tissue evidence="9">Leaves</tissue>
    </source>
</reference>
<dbReference type="Gene3D" id="1.10.8.430">
    <property type="entry name" value="Helical domain of apoptotic protease-activating factors"/>
    <property type="match status" value="1"/>
</dbReference>
<proteinExistence type="predicted"/>
<feature type="domain" description="Disease resistance protein winged helix" evidence="7">
    <location>
        <begin position="489"/>
        <end position="560"/>
    </location>
</feature>
<dbReference type="SUPFAM" id="SSF52058">
    <property type="entry name" value="L domain-like"/>
    <property type="match status" value="1"/>
</dbReference>
<dbReference type="InterPro" id="IPR041118">
    <property type="entry name" value="Rx_N"/>
</dbReference>
<feature type="region of interest" description="Disordered" evidence="4">
    <location>
        <begin position="288"/>
        <end position="314"/>
    </location>
</feature>
<gene>
    <name evidence="9" type="ORF">MtrunA17_Chr4g0037421</name>
</gene>
<dbReference type="InterPro" id="IPR055414">
    <property type="entry name" value="LRR_R13L4/SHOC2-like"/>
</dbReference>
<dbReference type="EMBL" id="PSQE01000004">
    <property type="protein sequence ID" value="RHN61508.1"/>
    <property type="molecule type" value="Genomic_DNA"/>
</dbReference>
<dbReference type="Pfam" id="PF23559">
    <property type="entry name" value="WHD_DRP"/>
    <property type="match status" value="1"/>
</dbReference>
<dbReference type="GO" id="GO:0043531">
    <property type="term" value="F:ADP binding"/>
    <property type="evidence" value="ECO:0007669"/>
    <property type="project" value="InterPro"/>
</dbReference>
<dbReference type="PANTHER" id="PTHR23155">
    <property type="entry name" value="DISEASE RESISTANCE PROTEIN RP"/>
    <property type="match status" value="1"/>
</dbReference>
<feature type="domain" description="Disease resistance R13L4/SHOC-2-like LRR" evidence="8">
    <location>
        <begin position="628"/>
        <end position="954"/>
    </location>
</feature>
<dbReference type="InterPro" id="IPR002182">
    <property type="entry name" value="NB-ARC"/>
</dbReference>
<dbReference type="InterPro" id="IPR044974">
    <property type="entry name" value="Disease_R_plants"/>
</dbReference>
<organism evidence="9">
    <name type="scientific">Medicago truncatula</name>
    <name type="common">Barrel medic</name>
    <name type="synonym">Medicago tribuloides</name>
    <dbReference type="NCBI Taxonomy" id="3880"/>
    <lineage>
        <taxon>Eukaryota</taxon>
        <taxon>Viridiplantae</taxon>
        <taxon>Streptophyta</taxon>
        <taxon>Embryophyta</taxon>
        <taxon>Tracheophyta</taxon>
        <taxon>Spermatophyta</taxon>
        <taxon>Magnoliopsida</taxon>
        <taxon>eudicotyledons</taxon>
        <taxon>Gunneridae</taxon>
        <taxon>Pentapetalae</taxon>
        <taxon>rosids</taxon>
        <taxon>fabids</taxon>
        <taxon>Fabales</taxon>
        <taxon>Fabaceae</taxon>
        <taxon>Papilionoideae</taxon>
        <taxon>50 kb inversion clade</taxon>
        <taxon>NPAAA clade</taxon>
        <taxon>Hologalegina</taxon>
        <taxon>IRL clade</taxon>
        <taxon>Trifolieae</taxon>
        <taxon>Medicago</taxon>
    </lineage>
</organism>
<evidence type="ECO:0000256" key="3">
    <source>
        <dbReference type="ARBA" id="ARBA00022821"/>
    </source>
</evidence>
<sequence>MYKTHTHRMLYNSFVFLKMRQNRIVNNHQNIIFPLTHMADSVVAFLLEHLSQLLQHEANLLCGVQDRIISLRNELEIINAYLKTSSRGNRNNNKEIEQKVLSQIRDVAHVAEDVIDTFIANIAMYKKRNMLGRMLHSVDHAKLLHDVAEKIDKIKTTLNEIHENRIKYYQESSDQSSSAREEEERIQSLHRLRRNVEEENVVGFVHESEVVINRLIVDDSSSPRLKVVSIIGMGGLGKTTLARKIYNSEEVKNHFDCRAWVYVSNECRSRELLLGLLQNLMPNHINNDCRSSSSNIKKKGKKKHKEGVNNSQDISSLSNDELKKKVWECFKWKKYLLVLDDLWKIQDWDEVKDAFPDGNRGSRILITSRLKEVASHTGRDPPYCLQFLTEEHSWELFSKKVFRGEKYPCDLESLGKQIVKSCGGLPLSILVLAGLLANKEKSHREWSKLLGHVNWYLTRDETQVKDIVLKLSFNDLPSRLKPCFLYLGIFPEDYEICVRQLLQLWVAEGFIQETGNRDPNDVAEDYLYELIDRSLIQVAQVKDSGGVKTCRIHDLLRDLCILESKEDKIFQICTDSNILIPTKPRRLSVHSTMSHYVSSSTNDHSCVRSLFCSDPNCFVYSDEWKWLTKGFKLVRVLDLDGKYCFKIPSNLGNFVHLRYLRIDSHYIRSVPDSICSLQNLQTLYLGPSIRVTTISFPCGITKLKHIRHLYTCGPIKLRGDCSESNGDAMWNLQTISSIVLDKRTTYLIEKGSFPKLRKLCLQISSNFKGDVPKMLISLQHLRHLNKLEIYFQVKDWPHSRWEINCKAEEVLQSLKHLRHLSILKIRNALDLFTCVAMFPPNITKLTLSCISCLNDDGINAIGNLTKLQILILTGDNWFLDFWPSDSLFDINCIEDGFPQLKEFQMGNLPVRNWKLANGSMSRLQILVIHHCDKFDSLPSELWSLTTLRKVCVRKPSDAMAAMLQNLEVKNGCELIVE</sequence>
<dbReference type="InterPro" id="IPR058922">
    <property type="entry name" value="WHD_DRP"/>
</dbReference>
<evidence type="ECO:0000259" key="7">
    <source>
        <dbReference type="Pfam" id="PF23559"/>
    </source>
</evidence>
<dbReference type="SUPFAM" id="SSF52540">
    <property type="entry name" value="P-loop containing nucleoside triphosphate hydrolases"/>
    <property type="match status" value="1"/>
</dbReference>
<feature type="domain" description="Disease resistance N-terminal" evidence="6">
    <location>
        <begin position="42"/>
        <end position="126"/>
    </location>
</feature>
<dbReference type="Pfam" id="PF18052">
    <property type="entry name" value="Rx_N"/>
    <property type="match status" value="1"/>
</dbReference>
<dbReference type="GO" id="GO:0006952">
    <property type="term" value="P:defense response"/>
    <property type="evidence" value="ECO:0007669"/>
    <property type="project" value="UniProtKB-KW"/>
</dbReference>
<dbReference type="PRINTS" id="PR00364">
    <property type="entry name" value="DISEASERSIST"/>
</dbReference>
<dbReference type="FunFam" id="1.10.10.10:FF:000322">
    <property type="entry name" value="Probable disease resistance protein At1g63360"/>
    <property type="match status" value="1"/>
</dbReference>
<dbReference type="PANTHER" id="PTHR23155:SF1193">
    <property type="entry name" value="DISEASE RESISTANCE PROTEIN RPP13-RELATED"/>
    <property type="match status" value="1"/>
</dbReference>
<dbReference type="InterPro" id="IPR032675">
    <property type="entry name" value="LRR_dom_sf"/>
</dbReference>
<evidence type="ECO:0000259" key="6">
    <source>
        <dbReference type="Pfam" id="PF18052"/>
    </source>
</evidence>
<dbReference type="InterPro" id="IPR027417">
    <property type="entry name" value="P-loop_NTPase"/>
</dbReference>
<evidence type="ECO:0000256" key="1">
    <source>
        <dbReference type="ARBA" id="ARBA00022737"/>
    </source>
</evidence>
<keyword evidence="9" id="KW-0378">Hydrolase</keyword>
<dbReference type="Pfam" id="PF23598">
    <property type="entry name" value="LRR_14"/>
    <property type="match status" value="1"/>
</dbReference>
<keyword evidence="1" id="KW-0677">Repeat</keyword>
<feature type="compositionally biased region" description="Basic residues" evidence="4">
    <location>
        <begin position="296"/>
        <end position="305"/>
    </location>
</feature>
<dbReference type="CDD" id="cd14798">
    <property type="entry name" value="RX-CC_like"/>
    <property type="match status" value="1"/>
</dbReference>
<dbReference type="AlphaFoldDB" id="A0A396I9M3"/>
<name>A0A396I9M3_MEDTR</name>
<protein>
    <submittedName>
        <fullName evidence="9">Putative P-loop containing nucleoside triphosphate hydrolase, leucine-rich repeat domain, L</fullName>
    </submittedName>
</protein>
<evidence type="ECO:0000259" key="8">
    <source>
        <dbReference type="Pfam" id="PF23598"/>
    </source>
</evidence>
<evidence type="ECO:0000313" key="9">
    <source>
        <dbReference type="EMBL" id="RHN61508.1"/>
    </source>
</evidence>
<evidence type="ECO:0000256" key="2">
    <source>
        <dbReference type="ARBA" id="ARBA00022741"/>
    </source>
</evidence>
<dbReference type="InterPro" id="IPR036388">
    <property type="entry name" value="WH-like_DNA-bd_sf"/>
</dbReference>
<dbReference type="Gene3D" id="3.40.50.300">
    <property type="entry name" value="P-loop containing nucleotide triphosphate hydrolases"/>
    <property type="match status" value="1"/>
</dbReference>
<dbReference type="InterPro" id="IPR038005">
    <property type="entry name" value="RX-like_CC"/>
</dbReference>
<dbReference type="GO" id="GO:0051707">
    <property type="term" value="P:response to other organism"/>
    <property type="evidence" value="ECO:0007669"/>
    <property type="project" value="UniProtKB-ARBA"/>
</dbReference>
<accession>A0A396I9M3</accession>
<evidence type="ECO:0000259" key="5">
    <source>
        <dbReference type="Pfam" id="PF00931"/>
    </source>
</evidence>
<dbReference type="FunFam" id="3.40.50.300:FF:001091">
    <property type="entry name" value="Probable disease resistance protein At1g61300"/>
    <property type="match status" value="1"/>
</dbReference>
<dbReference type="GO" id="GO:0016787">
    <property type="term" value="F:hydrolase activity"/>
    <property type="evidence" value="ECO:0007669"/>
    <property type="project" value="UniProtKB-KW"/>
</dbReference>